<dbReference type="GO" id="GO:1990281">
    <property type="term" value="C:efflux pump complex"/>
    <property type="evidence" value="ECO:0007669"/>
    <property type="project" value="TreeGrafter"/>
</dbReference>
<name>A0A4Q0VQ55_9BACI</name>
<evidence type="ECO:0000256" key="2">
    <source>
        <dbReference type="SAM" id="Coils"/>
    </source>
</evidence>
<dbReference type="GO" id="GO:0015562">
    <property type="term" value="F:efflux transmembrane transporter activity"/>
    <property type="evidence" value="ECO:0007669"/>
    <property type="project" value="TreeGrafter"/>
</dbReference>
<dbReference type="InterPro" id="IPR058637">
    <property type="entry name" value="YknX-like_C"/>
</dbReference>
<dbReference type="AlphaFoldDB" id="A0A4Q0VQ55"/>
<feature type="domain" description="YknX-like C-terminal permuted SH3-like" evidence="3">
    <location>
        <begin position="336"/>
        <end position="403"/>
    </location>
</feature>
<dbReference type="Gene3D" id="2.40.420.20">
    <property type="match status" value="1"/>
</dbReference>
<evidence type="ECO:0000256" key="1">
    <source>
        <dbReference type="ARBA" id="ARBA00009477"/>
    </source>
</evidence>
<accession>A0A4Q0VQ55</accession>
<proteinExistence type="inferred from homology"/>
<dbReference type="PANTHER" id="PTHR30469:SF15">
    <property type="entry name" value="HLYD FAMILY OF SECRETION PROTEINS"/>
    <property type="match status" value="1"/>
</dbReference>
<dbReference type="Gene3D" id="2.40.50.100">
    <property type="match status" value="1"/>
</dbReference>
<dbReference type="PANTHER" id="PTHR30469">
    <property type="entry name" value="MULTIDRUG RESISTANCE PROTEIN MDTA"/>
    <property type="match status" value="1"/>
</dbReference>
<comment type="similarity">
    <text evidence="1">Belongs to the membrane fusion protein (MFP) (TC 8.A.1) family.</text>
</comment>
<dbReference type="OrthoDB" id="2935607at2"/>
<gene>
    <name evidence="4" type="ORF">DS745_18065</name>
</gene>
<reference evidence="4 5" key="1">
    <citation type="journal article" date="2019" name="Int. J. Syst. Evol. Microbiol.">
        <title>Anaerobacillus alkaliphilus sp. nov., a novel alkaliphilic and moderately halophilic bacterium.</title>
        <authorList>
            <person name="Borsodi A.K."/>
            <person name="Aszalos J.M."/>
            <person name="Bihari P."/>
            <person name="Nagy I."/>
            <person name="Schumann P."/>
            <person name="Sproer C."/>
            <person name="Kovacs A.L."/>
            <person name="Boka K."/>
            <person name="Dobosy P."/>
            <person name="Ovari M."/>
            <person name="Szili-Kovacs T."/>
            <person name="Toth E."/>
        </authorList>
    </citation>
    <scope>NUCLEOTIDE SEQUENCE [LARGE SCALE GENOMIC DNA]</scope>
    <source>
        <strain evidence="4 5">B16-10</strain>
    </source>
</reference>
<protein>
    <submittedName>
        <fullName evidence="4">Efflux RND transporter periplasmic adaptor subunit</fullName>
    </submittedName>
</protein>
<dbReference type="EMBL" id="QOUX01000046">
    <property type="protein sequence ID" value="RXI98241.1"/>
    <property type="molecule type" value="Genomic_DNA"/>
</dbReference>
<evidence type="ECO:0000313" key="5">
    <source>
        <dbReference type="Proteomes" id="UP000290649"/>
    </source>
</evidence>
<dbReference type="Pfam" id="PF25989">
    <property type="entry name" value="YknX_C"/>
    <property type="match status" value="1"/>
</dbReference>
<dbReference type="SUPFAM" id="SSF111369">
    <property type="entry name" value="HlyD-like secretion proteins"/>
    <property type="match status" value="1"/>
</dbReference>
<dbReference type="Gene3D" id="2.40.30.170">
    <property type="match status" value="1"/>
</dbReference>
<keyword evidence="5" id="KW-1185">Reference proteome</keyword>
<dbReference type="Gene3D" id="1.10.287.470">
    <property type="entry name" value="Helix hairpin bin"/>
    <property type="match status" value="1"/>
</dbReference>
<feature type="coiled-coil region" evidence="2">
    <location>
        <begin position="102"/>
        <end position="150"/>
    </location>
</feature>
<dbReference type="NCBIfam" id="TIGR01730">
    <property type="entry name" value="RND_mfp"/>
    <property type="match status" value="1"/>
</dbReference>
<keyword evidence="2" id="KW-0175">Coiled coil</keyword>
<evidence type="ECO:0000313" key="4">
    <source>
        <dbReference type="EMBL" id="RXI98241.1"/>
    </source>
</evidence>
<dbReference type="InterPro" id="IPR006143">
    <property type="entry name" value="RND_pump_MFP"/>
</dbReference>
<evidence type="ECO:0000259" key="3">
    <source>
        <dbReference type="Pfam" id="PF25989"/>
    </source>
</evidence>
<dbReference type="Proteomes" id="UP000290649">
    <property type="component" value="Unassembled WGS sequence"/>
</dbReference>
<dbReference type="PROSITE" id="PS51257">
    <property type="entry name" value="PROKAR_LIPOPROTEIN"/>
    <property type="match status" value="1"/>
</dbReference>
<comment type="caution">
    <text evidence="4">The sequence shown here is derived from an EMBL/GenBank/DDBJ whole genome shotgun (WGS) entry which is preliminary data.</text>
</comment>
<sequence length="407" mass="44324">MKNLKRIGLVIASLVFLASCSTKDITSESALGQQIPVDVISVQEMNLEQKLEISGQALPNTVIPLFTTTPLTVQDVFIKVGDKVTKGEQLLKLDDELLRSQVNQAQKAVTELEKGIATAKQMQKGAKSSLAELEKLQIELENSLESSRQLIRGLTDENEEVSLLMIIQQSLETSLKQAELTQAAGLLGSLPQINVAELEMQLEIAKQNARQAQIAVDATTIKSPIDGIIAEINVSPNQIAPPNNSLVTVVNLSPIIATFQVNSFQVVQLKESMQAKIQIDGIQDQIDSYIQVVSPTINPQTNLFKVEIPITNTNENIKGGMRVTAFIDIGGIEKANVIPVDSILYDENSAYVFTVKDGIAKRNNVVLGVRSGDVIQVHEGIAKNDLIVTRGKERLTDGAEITVRNED</sequence>
<organism evidence="4 5">
    <name type="scientific">Anaerobacillus alkaliphilus</name>
    <dbReference type="NCBI Taxonomy" id="1548597"/>
    <lineage>
        <taxon>Bacteria</taxon>
        <taxon>Bacillati</taxon>
        <taxon>Bacillota</taxon>
        <taxon>Bacilli</taxon>
        <taxon>Bacillales</taxon>
        <taxon>Bacillaceae</taxon>
        <taxon>Anaerobacillus</taxon>
    </lineage>
</organism>